<dbReference type="InterPro" id="IPR019606">
    <property type="entry name" value="GerMN"/>
</dbReference>
<dbReference type="Proteomes" id="UP000265540">
    <property type="component" value="Unassembled WGS sequence"/>
</dbReference>
<organism evidence="3 4">
    <name type="scientific">candidate division WWE3 bacterium</name>
    <dbReference type="NCBI Taxonomy" id="2053526"/>
    <lineage>
        <taxon>Bacteria</taxon>
        <taxon>Katanobacteria</taxon>
    </lineage>
</organism>
<proteinExistence type="predicted"/>
<keyword evidence="1" id="KW-1133">Transmembrane helix</keyword>
<accession>A0A3A4ZC71</accession>
<dbReference type="AlphaFoldDB" id="A0A3A4ZC71"/>
<evidence type="ECO:0000313" key="3">
    <source>
        <dbReference type="EMBL" id="RJR26831.1"/>
    </source>
</evidence>
<feature type="domain" description="GerMN" evidence="2">
    <location>
        <begin position="90"/>
        <end position="216"/>
    </location>
</feature>
<feature type="transmembrane region" description="Helical" evidence="1">
    <location>
        <begin position="27"/>
        <end position="47"/>
    </location>
</feature>
<gene>
    <name evidence="3" type="ORF">C4561_03570</name>
</gene>
<comment type="caution">
    <text evidence="3">The sequence shown here is derived from an EMBL/GenBank/DDBJ whole genome shotgun (WGS) entry which is preliminary data.</text>
</comment>
<evidence type="ECO:0000259" key="2">
    <source>
        <dbReference type="Pfam" id="PF10646"/>
    </source>
</evidence>
<reference evidence="3 4" key="1">
    <citation type="journal article" date="2017" name="ISME J.">
        <title>Energy and carbon metabolisms in a deep terrestrial subsurface fluid microbial community.</title>
        <authorList>
            <person name="Momper L."/>
            <person name="Jungbluth S.P."/>
            <person name="Lee M.D."/>
            <person name="Amend J.P."/>
        </authorList>
    </citation>
    <scope>NUCLEOTIDE SEQUENCE [LARGE SCALE GENOMIC DNA]</scope>
    <source>
        <strain evidence="3">SURF_46</strain>
    </source>
</reference>
<evidence type="ECO:0000256" key="1">
    <source>
        <dbReference type="SAM" id="Phobius"/>
    </source>
</evidence>
<dbReference type="EMBL" id="QZJF01000017">
    <property type="protein sequence ID" value="RJR26831.1"/>
    <property type="molecule type" value="Genomic_DNA"/>
</dbReference>
<keyword evidence="1" id="KW-0812">Transmembrane</keyword>
<dbReference type="Pfam" id="PF10646">
    <property type="entry name" value="Germane"/>
    <property type="match status" value="1"/>
</dbReference>
<name>A0A3A4ZC71_UNCKA</name>
<keyword evidence="1" id="KW-0472">Membrane</keyword>
<sequence>MLYTISSKVYNQAVMATQENGTKRAKVTFFIVLMLVALITAAFYYWYNKEYAPLTEPKLEVTLGENERGPVNDAFTDPENPQPDGNDILIYYVDTGNKRKSKEVIGCGDSVVPITVSAYVQNKEDSEKIKTALEILFNQKDQFIGKSGLYNSLYQSDLKLEKVEIVQGIAKLHLVGELKLGGTCDSPRFEQQIQYTVKQFNAVRKAEIFLNNAPLDLSQK</sequence>
<protein>
    <recommendedName>
        <fullName evidence="2">GerMN domain-containing protein</fullName>
    </recommendedName>
</protein>
<evidence type="ECO:0000313" key="4">
    <source>
        <dbReference type="Proteomes" id="UP000265540"/>
    </source>
</evidence>